<feature type="signal peptide" evidence="3">
    <location>
        <begin position="1"/>
        <end position="21"/>
    </location>
</feature>
<dbReference type="NCBIfam" id="TIGR04183">
    <property type="entry name" value="Por_Secre_tail"/>
    <property type="match status" value="1"/>
</dbReference>
<feature type="chain" id="PRO_5044705392" evidence="3">
    <location>
        <begin position="22"/>
        <end position="966"/>
    </location>
</feature>
<reference evidence="5 7" key="1">
    <citation type="submission" date="2023-09" db="EMBL/GenBank/DDBJ databases">
        <title>Flavobacterium sp. a novel bacteria isolate from Pepper rhizosphere.</title>
        <authorList>
            <person name="Peng Y."/>
            <person name="Lee J."/>
        </authorList>
    </citation>
    <scope>NUCLEOTIDE SEQUENCE</scope>
    <source>
        <strain evidence="5">PMR2A8</strain>
        <strain evidence="6 7">PMTSA4</strain>
    </source>
</reference>
<dbReference type="Proteomes" id="UP001304515">
    <property type="component" value="Chromosome"/>
</dbReference>
<dbReference type="NCBIfam" id="NF038133">
    <property type="entry name" value="choice_anch_L"/>
    <property type="match status" value="1"/>
</dbReference>
<dbReference type="KEGG" id="fcj:RN605_11690"/>
<dbReference type="InterPro" id="IPR013783">
    <property type="entry name" value="Ig-like_fold"/>
</dbReference>
<dbReference type="InterPro" id="IPR026444">
    <property type="entry name" value="Secre_tail"/>
</dbReference>
<dbReference type="SUPFAM" id="SSF49265">
    <property type="entry name" value="Fibronectin type III"/>
    <property type="match status" value="1"/>
</dbReference>
<proteinExistence type="predicted"/>
<gene>
    <name evidence="6" type="ORF">RN605_11690</name>
    <name evidence="5" type="ORF">RN608_04520</name>
</gene>
<accession>A0AA96J3Z4</accession>
<dbReference type="SUPFAM" id="SSF49854">
    <property type="entry name" value="Spermadhesin, CUB domain"/>
    <property type="match status" value="1"/>
</dbReference>
<evidence type="ECO:0000256" key="3">
    <source>
        <dbReference type="SAM" id="SignalP"/>
    </source>
</evidence>
<evidence type="ECO:0000313" key="7">
    <source>
        <dbReference type="Proteomes" id="UP001304515"/>
    </source>
</evidence>
<dbReference type="CDD" id="cd00041">
    <property type="entry name" value="CUB"/>
    <property type="match status" value="1"/>
</dbReference>
<dbReference type="Gene3D" id="2.60.40.740">
    <property type="match status" value="1"/>
</dbReference>
<dbReference type="InterPro" id="IPR003961">
    <property type="entry name" value="FN3_dom"/>
</dbReference>
<evidence type="ECO:0000259" key="4">
    <source>
        <dbReference type="PROSITE" id="PS50853"/>
    </source>
</evidence>
<dbReference type="Gene3D" id="2.60.40.10">
    <property type="entry name" value="Immunoglobulins"/>
    <property type="match status" value="1"/>
</dbReference>
<dbReference type="InterPro" id="IPR055353">
    <property type="entry name" value="DUF7619"/>
</dbReference>
<dbReference type="Pfam" id="PF18962">
    <property type="entry name" value="Por_Secre_tail"/>
    <property type="match status" value="1"/>
</dbReference>
<keyword evidence="1 3" id="KW-0732">Signal</keyword>
<sequence>MKKLLLLALLAIFFIPIEGIAQLTCGQTFTDNGGPTANYLNNSNQITTICSSAPGETVNVTFASFDVETLWDGLLVYDGNSVTSPQIASTNGVGSGPLSAITGAFWGTSIPGPFTSTNPEGCLTFRFISDNTVNNPGWVAAVTCGANIPCFTPTNIYGTNVGNGGATISWVSPGQTQWEIIIQPNTLPAPTSSSTGILTTSNPYVATGLTNNVLYAFYIRTICTDGPTAWSAPITFTPYATLPPLSTNTSTYTPTQLVTDVLINNPCVQVSNVTSSTGINFGTSFNGLGYFTNTNPTFGLNSGIVLSTGDVTHVPGPNISTLSDGTDAWIGDTQLENIITTATGNVMNSKNATKLEFDFTSLNEFMSFNFLFASDEYGTYQCTYADAFAFLLTDLTTGITTNIAVLPGTTIPISVVTIRNGANNTSCASANANFFDQYFSGVANYMSATNFNGQTHVMTASSPIVAGNPYHVKLVIADRSDTLYDSAVFIQEGSFTTGPPECTDKIRLVSFIDENNNGVKDTDENEFTFGSFNLDTNNSGTPSSIIAPLGTYTIYYTNPTDVYDFSYTINAEYAPYYTAATTSYDDISIVSGSGTTIYYFPVTLSQPYNDLSISVLPSIPPRPGMAFRNKVVYTNHGVASASGTITFTKDANTTITSVSQPGTVVTATGFTYDFTNLAPYETRSFYVNMTAAASPTVEIDDILTNSATIAAAGGSGSSADISMANNAYTNSEVVVASYDPNDKMETHGGKIQHDQFTTNDYLYYTIRFQNNGTANAINIRIDDILDSRIDETSIRMVSASHNYILERNGSNLSWYFDYIQLAPYTTYNEDASRGYVTFKVKLKPGFAVGDIIPNNASIYFDNNAPIVTNTFNTEFVQSLGTTSFTDSNLVVYPNPASSHINIALYNSAEQISAVTLFDMLGKKVMEQVNIVGNQTTLNTGSLSKGVYLIEIKSTTNMKLVKKLIIQ</sequence>
<keyword evidence="2" id="KW-1015">Disulfide bond</keyword>
<organism evidence="5">
    <name type="scientific">Flavobacterium capsici</name>
    <dbReference type="NCBI Taxonomy" id="3075618"/>
    <lineage>
        <taxon>Bacteria</taxon>
        <taxon>Pseudomonadati</taxon>
        <taxon>Bacteroidota</taxon>
        <taxon>Flavobacteriia</taxon>
        <taxon>Flavobacteriales</taxon>
        <taxon>Flavobacteriaceae</taxon>
        <taxon>Flavobacterium</taxon>
    </lineage>
</organism>
<keyword evidence="7" id="KW-1185">Reference proteome</keyword>
<evidence type="ECO:0000313" key="6">
    <source>
        <dbReference type="EMBL" id="WNM21337.1"/>
    </source>
</evidence>
<name>A0AA96J3Z4_9FLAO</name>
<dbReference type="InterPro" id="IPR036116">
    <property type="entry name" value="FN3_sf"/>
</dbReference>
<dbReference type="AlphaFoldDB" id="A0AA96J3Z4"/>
<feature type="domain" description="Fibronectin type-III" evidence="4">
    <location>
        <begin position="152"/>
        <end position="244"/>
    </location>
</feature>
<evidence type="ECO:0000313" key="5">
    <source>
        <dbReference type="EMBL" id="WNM19948.1"/>
    </source>
</evidence>
<dbReference type="InterPro" id="IPR035914">
    <property type="entry name" value="Sperma_CUB_dom_sf"/>
</dbReference>
<dbReference type="EMBL" id="CP134878">
    <property type="protein sequence ID" value="WNM19948.1"/>
    <property type="molecule type" value="Genomic_DNA"/>
</dbReference>
<dbReference type="PROSITE" id="PS50853">
    <property type="entry name" value="FN3"/>
    <property type="match status" value="1"/>
</dbReference>
<dbReference type="InterPro" id="IPR000859">
    <property type="entry name" value="CUB_dom"/>
</dbReference>
<dbReference type="RefSeq" id="WP_313324987.1">
    <property type="nucleotide sequence ID" value="NZ_CP134878.1"/>
</dbReference>
<dbReference type="SMART" id="SM00042">
    <property type="entry name" value="CUB"/>
    <property type="match status" value="1"/>
</dbReference>
<dbReference type="CDD" id="cd00063">
    <property type="entry name" value="FN3"/>
    <property type="match status" value="1"/>
</dbReference>
<dbReference type="Gene3D" id="2.60.120.290">
    <property type="entry name" value="Spermadhesin, CUB domain"/>
    <property type="match status" value="1"/>
</dbReference>
<protein>
    <submittedName>
        <fullName evidence="5">Choice-of-anchor L domain-containing protein</fullName>
    </submittedName>
</protein>
<dbReference type="InterPro" id="IPR049804">
    <property type="entry name" value="Choice_anch_L"/>
</dbReference>
<dbReference type="Pfam" id="PF24595">
    <property type="entry name" value="DUF7619"/>
    <property type="match status" value="1"/>
</dbReference>
<accession>A0AA96F061</accession>
<dbReference type="EMBL" id="CP134890">
    <property type="protein sequence ID" value="WNM21337.1"/>
    <property type="molecule type" value="Genomic_DNA"/>
</dbReference>
<evidence type="ECO:0000256" key="1">
    <source>
        <dbReference type="ARBA" id="ARBA00022729"/>
    </source>
</evidence>
<evidence type="ECO:0000256" key="2">
    <source>
        <dbReference type="ARBA" id="ARBA00023157"/>
    </source>
</evidence>